<feature type="compositionally biased region" description="Polar residues" evidence="1">
    <location>
        <begin position="11"/>
        <end position="32"/>
    </location>
</feature>
<dbReference type="STRING" id="3469.A0A4Y7LBW1"/>
<evidence type="ECO:0000313" key="2">
    <source>
        <dbReference type="EMBL" id="RZC82140.1"/>
    </source>
</evidence>
<reference evidence="2 3" key="1">
    <citation type="journal article" date="2018" name="Science">
        <title>The opium poppy genome and morphinan production.</title>
        <authorList>
            <person name="Guo L."/>
            <person name="Winzer T."/>
            <person name="Yang X."/>
            <person name="Li Y."/>
            <person name="Ning Z."/>
            <person name="He Z."/>
            <person name="Teodor R."/>
            <person name="Lu Y."/>
            <person name="Bowser T.A."/>
            <person name="Graham I.A."/>
            <person name="Ye K."/>
        </authorList>
    </citation>
    <scope>NUCLEOTIDE SEQUENCE [LARGE SCALE GENOMIC DNA]</scope>
    <source>
        <strain evidence="3">cv. HN1</strain>
        <tissue evidence="2">Leaves</tissue>
    </source>
</reference>
<feature type="region of interest" description="Disordered" evidence="1">
    <location>
        <begin position="614"/>
        <end position="685"/>
    </location>
</feature>
<feature type="region of interest" description="Disordered" evidence="1">
    <location>
        <begin position="262"/>
        <end position="303"/>
    </location>
</feature>
<feature type="region of interest" description="Disordered" evidence="1">
    <location>
        <begin position="403"/>
        <end position="489"/>
    </location>
</feature>
<accession>A0A4Y7LBW1</accession>
<dbReference type="PANTHER" id="PTHR31115:SF2">
    <property type="entry name" value="OS05G0107300 PROTEIN"/>
    <property type="match status" value="1"/>
</dbReference>
<protein>
    <submittedName>
        <fullName evidence="2">Uncharacterized protein</fullName>
    </submittedName>
</protein>
<keyword evidence="3" id="KW-1185">Reference proteome</keyword>
<evidence type="ECO:0000313" key="3">
    <source>
        <dbReference type="Proteomes" id="UP000316621"/>
    </source>
</evidence>
<dbReference type="OMA" id="DGLSHRH"/>
<dbReference type="PANTHER" id="PTHR31115">
    <property type="entry name" value="OS05G0107300 PROTEIN"/>
    <property type="match status" value="1"/>
</dbReference>
<feature type="compositionally biased region" description="Polar residues" evidence="1">
    <location>
        <begin position="509"/>
        <end position="523"/>
    </location>
</feature>
<dbReference type="Gramene" id="RZC82140">
    <property type="protein sequence ID" value="RZC82140"/>
    <property type="gene ID" value="C5167_044933"/>
</dbReference>
<dbReference type="Proteomes" id="UP000316621">
    <property type="component" value="Chromosome 11"/>
</dbReference>
<dbReference type="EMBL" id="CM010725">
    <property type="protein sequence ID" value="RZC82140.1"/>
    <property type="molecule type" value="Genomic_DNA"/>
</dbReference>
<feature type="region of interest" description="Disordered" evidence="1">
    <location>
        <begin position="855"/>
        <end position="880"/>
    </location>
</feature>
<proteinExistence type="predicted"/>
<name>A0A4Y7LBW1_PAPSO</name>
<feature type="compositionally biased region" description="Polar residues" evidence="1">
    <location>
        <begin position="861"/>
        <end position="870"/>
    </location>
</feature>
<sequence length="1303" mass="142325">MSGRFEGAEGGSSSTLTTVNGGRNYTSSSPTLSGRGGDVNGILSSGSTTSSRGSTTLSSVGLLPPLSQCIMLETITLDDQKGTRSGELKRIFSVADENSTTAQFKVGSPATVEDVRRFRGSLLENSTKARDRVKKMDECVFKLDKYRFTYPPKRRAKLSPSGGTNAMVVGNQIQQNPTELVNQRLDKNVGLIKRVRTSVAESEARNIALSRQSIILDKDRDMLKSTSGGGSVQDEQKIRVIPAGGDGWDKRMKRKRSIGAVGNRAMDGDYEPKRAMHQKPISDPRSRSLDPHGFGSCPSNGGSGINKFDVTSQLTSSNIRLTPKIELENISLQNDRKDRGMNKLDVTSQFSSNIRLTPKIEPENVSLQNDRKDRGFGFDKERVVVVPKLNKLNILESNQIGCHSPVTKGKASRATRTGPGGPNSSPNIPRTPGAHEISEQPSSLNKVQTLGGVNNRKRPMSAGSPSPPVTQWLGQRSQKNSRTRRTNLVSPVSIRDDIQALPEGYPTPEISNRLMSSETTSQLPKGVSNRAQQYKMKPENVASPARFSESEESGAGENKMKDKHVDYGEIEDQSVNEVKKIGSIASSMKKNKVFVKVDVEDGPRRVGRSGRIQSVSRVSVPQVTEKMDSPGTAKPVRSMRIGSEKNDSKPGRPPSKKLAERKVITRPGKALNSGSPGFTGESDDDHDELLEAANFALKSRYLACSGSFWKKVEPIFASVSSEDTIYLRQQLRFVEELDELFCDASGADLNDLGEVGWTEPVSKLNGNGLSISGKASDSLTQSQEFDTLCGMLDTEGYEKVNPLYQRVLSALIGEDEMDDNDHVSEGQEFFHYASDDSPCITFGSECKDADTLESDLDSSGELINSDTGTASGFDENHLGGSPSFSNSSASAISSSDCQYQLMCLDDKLMLELQSIGLHPERVPDLAEGEDEQIIKEIQELKKGLYQKARKTKVKLSKIDKALLKEREVERREIEQIAMNKLVDMAYKRRMACRGGNYSRSGVSRVSKVAALAFVKRTITRCRKFEATGKSCFSEASLQKIILSASRCSTDGEPVDTVCTEAAANVPLAPGAVSVSVERHGPSGVKFDRGSNAFQSLSHSSIQTFAQCEPMSNRGKKREVLLEDVGNTASRAVAPHGEVLLGNVKGSRIERDRDLSTGNFVAKIGRPLLGGFRGERKTKTKLKQQKLVQLSASGNGLFDKVRETTEVYRPVSDFNETMTKDRNKVRGEVELPPSNKTHVNSSKETREPGLFGSLHLNDLDPASVSNDLDEPQDLTSWLDFDVDVQDIGSMGLEIPMDDLSEILM</sequence>
<feature type="compositionally biased region" description="Polar residues" evidence="1">
    <location>
        <begin position="439"/>
        <end position="452"/>
    </location>
</feature>
<gene>
    <name evidence="2" type="ORF">C5167_044933</name>
</gene>
<feature type="compositionally biased region" description="Low complexity" evidence="1">
    <location>
        <begin position="41"/>
        <end position="59"/>
    </location>
</feature>
<organism evidence="2 3">
    <name type="scientific">Papaver somniferum</name>
    <name type="common">Opium poppy</name>
    <dbReference type="NCBI Taxonomy" id="3469"/>
    <lineage>
        <taxon>Eukaryota</taxon>
        <taxon>Viridiplantae</taxon>
        <taxon>Streptophyta</taxon>
        <taxon>Embryophyta</taxon>
        <taxon>Tracheophyta</taxon>
        <taxon>Spermatophyta</taxon>
        <taxon>Magnoliopsida</taxon>
        <taxon>Ranunculales</taxon>
        <taxon>Papaveraceae</taxon>
        <taxon>Papaveroideae</taxon>
        <taxon>Papaver</taxon>
    </lineage>
</organism>
<feature type="region of interest" description="Disordered" evidence="1">
    <location>
        <begin position="501"/>
        <end position="560"/>
    </location>
</feature>
<feature type="region of interest" description="Disordered" evidence="1">
    <location>
        <begin position="1227"/>
        <end position="1253"/>
    </location>
</feature>
<evidence type="ECO:0000256" key="1">
    <source>
        <dbReference type="SAM" id="MobiDB-lite"/>
    </source>
</evidence>
<feature type="compositionally biased region" description="Basic and acidic residues" evidence="1">
    <location>
        <begin position="266"/>
        <end position="290"/>
    </location>
</feature>
<feature type="region of interest" description="Disordered" evidence="1">
    <location>
        <begin position="1"/>
        <end position="59"/>
    </location>
</feature>